<proteinExistence type="predicted"/>
<organism evidence="1 2">
    <name type="scientific">Liparis tanakae</name>
    <name type="common">Tanaka's snailfish</name>
    <dbReference type="NCBI Taxonomy" id="230148"/>
    <lineage>
        <taxon>Eukaryota</taxon>
        <taxon>Metazoa</taxon>
        <taxon>Chordata</taxon>
        <taxon>Craniata</taxon>
        <taxon>Vertebrata</taxon>
        <taxon>Euteleostomi</taxon>
        <taxon>Actinopterygii</taxon>
        <taxon>Neopterygii</taxon>
        <taxon>Teleostei</taxon>
        <taxon>Neoteleostei</taxon>
        <taxon>Acanthomorphata</taxon>
        <taxon>Eupercaria</taxon>
        <taxon>Perciformes</taxon>
        <taxon>Cottioidei</taxon>
        <taxon>Cottales</taxon>
        <taxon>Liparidae</taxon>
        <taxon>Liparis</taxon>
    </lineage>
</organism>
<comment type="caution">
    <text evidence="1">The sequence shown here is derived from an EMBL/GenBank/DDBJ whole genome shotgun (WGS) entry which is preliminary data.</text>
</comment>
<name>A0A4Z2J7E9_9TELE</name>
<dbReference type="EMBL" id="SRLO01000020">
    <property type="protein sequence ID" value="TNN85608.1"/>
    <property type="molecule type" value="Genomic_DNA"/>
</dbReference>
<dbReference type="Proteomes" id="UP000314294">
    <property type="component" value="Unassembled WGS sequence"/>
</dbReference>
<protein>
    <submittedName>
        <fullName evidence="1">Uncharacterized protein</fullName>
    </submittedName>
</protein>
<sequence length="92" mass="10865">MEDHVVLCPQLKCKVESPARAVTHKVLFINNDTCYSLDVRDFHHQNETLTPEQSRTLVYDRRANFLLTRVTTRLANQRLLRACRRDFLYSSE</sequence>
<dbReference type="AlphaFoldDB" id="A0A4Z2J7E9"/>
<keyword evidence="2" id="KW-1185">Reference proteome</keyword>
<accession>A0A4Z2J7E9</accession>
<evidence type="ECO:0000313" key="1">
    <source>
        <dbReference type="EMBL" id="TNN85608.1"/>
    </source>
</evidence>
<evidence type="ECO:0000313" key="2">
    <source>
        <dbReference type="Proteomes" id="UP000314294"/>
    </source>
</evidence>
<gene>
    <name evidence="1" type="ORF">EYF80_004241</name>
</gene>
<reference evidence="1 2" key="1">
    <citation type="submission" date="2019-03" db="EMBL/GenBank/DDBJ databases">
        <title>First draft genome of Liparis tanakae, snailfish: a comprehensive survey of snailfish specific genes.</title>
        <authorList>
            <person name="Kim W."/>
            <person name="Song I."/>
            <person name="Jeong J.-H."/>
            <person name="Kim D."/>
            <person name="Kim S."/>
            <person name="Ryu S."/>
            <person name="Song J.Y."/>
            <person name="Lee S.K."/>
        </authorList>
    </citation>
    <scope>NUCLEOTIDE SEQUENCE [LARGE SCALE GENOMIC DNA]</scope>
    <source>
        <tissue evidence="1">Muscle</tissue>
    </source>
</reference>